<name>A0ABS4Q777_9PSEU</name>
<keyword evidence="2 6" id="KW-0418">Kinase</keyword>
<proteinExistence type="predicted"/>
<dbReference type="EC" id="2.7.13.3" evidence="6"/>
<dbReference type="PANTHER" id="PTHR24421:SF63">
    <property type="entry name" value="SENSOR HISTIDINE KINASE DESK"/>
    <property type="match status" value="1"/>
</dbReference>
<dbReference type="EMBL" id="JAGGMS010000001">
    <property type="protein sequence ID" value="MBP2186995.1"/>
    <property type="molecule type" value="Genomic_DNA"/>
</dbReference>
<evidence type="ECO:0000256" key="4">
    <source>
        <dbReference type="SAM" id="Phobius"/>
    </source>
</evidence>
<dbReference type="Gene3D" id="1.20.5.1930">
    <property type="match status" value="1"/>
</dbReference>
<evidence type="ECO:0000256" key="3">
    <source>
        <dbReference type="ARBA" id="ARBA00023012"/>
    </source>
</evidence>
<keyword evidence="4" id="KW-0812">Transmembrane</keyword>
<dbReference type="Proteomes" id="UP000741013">
    <property type="component" value="Unassembled WGS sequence"/>
</dbReference>
<feature type="transmembrane region" description="Helical" evidence="4">
    <location>
        <begin position="112"/>
        <end position="131"/>
    </location>
</feature>
<feature type="transmembrane region" description="Helical" evidence="4">
    <location>
        <begin position="39"/>
        <end position="56"/>
    </location>
</feature>
<dbReference type="Gene3D" id="3.30.565.10">
    <property type="entry name" value="Histidine kinase-like ATPase, C-terminal domain"/>
    <property type="match status" value="1"/>
</dbReference>
<keyword evidence="7" id="KW-1185">Reference proteome</keyword>
<keyword evidence="1 6" id="KW-0808">Transferase</keyword>
<keyword evidence="3" id="KW-0902">Two-component regulatory system</keyword>
<feature type="domain" description="Signal transduction histidine kinase subgroup 3 dimerisation and phosphoacceptor" evidence="5">
    <location>
        <begin position="186"/>
        <end position="249"/>
    </location>
</feature>
<dbReference type="PANTHER" id="PTHR24421">
    <property type="entry name" value="NITRATE/NITRITE SENSOR PROTEIN NARX-RELATED"/>
    <property type="match status" value="1"/>
</dbReference>
<evidence type="ECO:0000256" key="2">
    <source>
        <dbReference type="ARBA" id="ARBA00022777"/>
    </source>
</evidence>
<dbReference type="InterPro" id="IPR036890">
    <property type="entry name" value="HATPase_C_sf"/>
</dbReference>
<evidence type="ECO:0000256" key="1">
    <source>
        <dbReference type="ARBA" id="ARBA00022679"/>
    </source>
</evidence>
<organism evidence="6 7">
    <name type="scientific">Amycolatopsis magusensis</name>
    <dbReference type="NCBI Taxonomy" id="882444"/>
    <lineage>
        <taxon>Bacteria</taxon>
        <taxon>Bacillati</taxon>
        <taxon>Actinomycetota</taxon>
        <taxon>Actinomycetes</taxon>
        <taxon>Pseudonocardiales</taxon>
        <taxon>Pseudonocardiaceae</taxon>
        <taxon>Amycolatopsis</taxon>
    </lineage>
</organism>
<protein>
    <submittedName>
        <fullName evidence="6">Two-component system sensor histidine kinase DesK</fullName>
        <ecNumber evidence="6">2.7.13.3</ecNumber>
    </submittedName>
</protein>
<feature type="transmembrane region" description="Helical" evidence="4">
    <location>
        <begin position="15"/>
        <end position="33"/>
    </location>
</feature>
<feature type="transmembrane region" description="Helical" evidence="4">
    <location>
        <begin position="68"/>
        <end position="92"/>
    </location>
</feature>
<evidence type="ECO:0000259" key="5">
    <source>
        <dbReference type="Pfam" id="PF07730"/>
    </source>
</evidence>
<comment type="caution">
    <text evidence="6">The sequence shown here is derived from an EMBL/GenBank/DDBJ whole genome shotgun (WGS) entry which is preliminary data.</text>
</comment>
<feature type="transmembrane region" description="Helical" evidence="4">
    <location>
        <begin position="140"/>
        <end position="159"/>
    </location>
</feature>
<dbReference type="InterPro" id="IPR011712">
    <property type="entry name" value="Sig_transdc_His_kin_sub3_dim/P"/>
</dbReference>
<keyword evidence="4" id="KW-0472">Membrane</keyword>
<dbReference type="GO" id="GO:0004673">
    <property type="term" value="F:protein histidine kinase activity"/>
    <property type="evidence" value="ECO:0007669"/>
    <property type="project" value="UniProtKB-EC"/>
</dbReference>
<accession>A0ABS4Q777</accession>
<evidence type="ECO:0000313" key="6">
    <source>
        <dbReference type="EMBL" id="MBP2186995.1"/>
    </source>
</evidence>
<evidence type="ECO:0000313" key="7">
    <source>
        <dbReference type="Proteomes" id="UP000741013"/>
    </source>
</evidence>
<reference evidence="6 7" key="1">
    <citation type="submission" date="2021-03" db="EMBL/GenBank/DDBJ databases">
        <title>Sequencing the genomes of 1000 actinobacteria strains.</title>
        <authorList>
            <person name="Klenk H.-P."/>
        </authorList>
    </citation>
    <scope>NUCLEOTIDE SEQUENCE [LARGE SCALE GENOMIC DNA]</scope>
    <source>
        <strain evidence="6 7">DSM 45510</strain>
    </source>
</reference>
<gene>
    <name evidence="6" type="ORF">JOM49_008521</name>
</gene>
<dbReference type="Pfam" id="PF07730">
    <property type="entry name" value="HisKA_3"/>
    <property type="match status" value="1"/>
</dbReference>
<sequence>MTAPTADTQRRLRRLNLMMISPLLVAVGVLIVVRDARSWLDAFILALGVVAALLTFERWTANDVFRLAIPCLLVSAGVWVYGALVAGTGTAFYGLSLVGPHIIPQLSRLRGLAAVGLVAFVAAVGATRLLLVHEDLPEGLINWVVLPAGITAVVTGLMFPNKRFYGVVKDLEEARDREAELAVVRERMRFASDLHDIQGHTLHVVKLKISLAQKLVRTDADRAEEELREIHALVADTIAQTKELAYAQRRLNLSAELENAKNLFEAAGIDVRVDREAEVDAQASELLGQVLRETTTNILRHAQAGQVRITLSKSGITILNDGAPDAPLPELSGLSTLRERVAGDGGELTVEQKDGTFLTAAAFPHLRPQGAR</sequence>
<dbReference type="InterPro" id="IPR050482">
    <property type="entry name" value="Sensor_HK_TwoCompSys"/>
</dbReference>
<keyword evidence="4" id="KW-1133">Transmembrane helix</keyword>